<keyword evidence="2" id="KW-0808">Transferase</keyword>
<reference evidence="5" key="1">
    <citation type="submission" date="2019-08" db="EMBL/GenBank/DDBJ databases">
        <title>Complete genome sequence of a mangrove-derived Streptomyces xiamenensis.</title>
        <authorList>
            <person name="Xu J."/>
        </authorList>
    </citation>
    <scope>NUCLEOTIDE SEQUENCE</scope>
    <source>
        <strain evidence="5">318</strain>
    </source>
</reference>
<dbReference type="GO" id="GO:0033850">
    <property type="term" value="F:Z-farnesyl diphosphate synthase activity"/>
    <property type="evidence" value="ECO:0007669"/>
    <property type="project" value="TreeGrafter"/>
</dbReference>
<evidence type="ECO:0000256" key="3">
    <source>
        <dbReference type="ARBA" id="ARBA00022723"/>
    </source>
</evidence>
<gene>
    <name evidence="5" type="ORF">SXIM_05700</name>
</gene>
<accession>A0A0F7FQ50</accession>
<dbReference type="GO" id="GO:0005829">
    <property type="term" value="C:cytosol"/>
    <property type="evidence" value="ECO:0007669"/>
    <property type="project" value="TreeGrafter"/>
</dbReference>
<dbReference type="STRING" id="408015.SXIM_05700"/>
<dbReference type="AlphaFoldDB" id="A0A0F7FQ50"/>
<dbReference type="InterPro" id="IPR018520">
    <property type="entry name" value="UPP_synth-like_CS"/>
</dbReference>
<dbReference type="Gene3D" id="3.40.1180.10">
    <property type="entry name" value="Decaprenyl diphosphate synthase-like"/>
    <property type="match status" value="1"/>
</dbReference>
<keyword evidence="3" id="KW-0479">Metal-binding</keyword>
<evidence type="ECO:0000256" key="2">
    <source>
        <dbReference type="ARBA" id="ARBA00022679"/>
    </source>
</evidence>
<evidence type="ECO:0000256" key="4">
    <source>
        <dbReference type="ARBA" id="ARBA00022842"/>
    </source>
</evidence>
<dbReference type="GO" id="GO:0005886">
    <property type="term" value="C:plasma membrane"/>
    <property type="evidence" value="ECO:0007669"/>
    <property type="project" value="TreeGrafter"/>
</dbReference>
<dbReference type="EMBL" id="CP009922">
    <property type="protein sequence ID" value="AKG41954.1"/>
    <property type="molecule type" value="Genomic_DNA"/>
</dbReference>
<dbReference type="GO" id="GO:0030145">
    <property type="term" value="F:manganese ion binding"/>
    <property type="evidence" value="ECO:0007669"/>
    <property type="project" value="TreeGrafter"/>
</dbReference>
<dbReference type="HOGENOM" id="CLU_038505_4_1_11"/>
<dbReference type="PATRIC" id="fig|408015.6.peg.598"/>
<protein>
    <submittedName>
        <fullName evidence="5">Undecaprenyl pyrophosphate synthetase</fullName>
    </submittedName>
</protein>
<dbReference type="InterPro" id="IPR036424">
    <property type="entry name" value="UPP_synth-like_sf"/>
</dbReference>
<sequence length="143" mass="16348">MGVRVRWSGRPGRLWKGVVRELRATEELTRDNERLTLDLCVNYGGQAELVDAVAAIARQVGAGTLRPEAVDEAVVARHLYQGDSGDVELFLRPSGERRTSNFLPWQLAHAELVFMEVLWPDFERRHLWEAVQIYADRHKRRGG</sequence>
<dbReference type="GO" id="GO:0008834">
    <property type="term" value="F:ditrans,polycis-undecaprenyl-diphosphate synthase [(2E,6E)-farnesyl-diphosphate specific] activity"/>
    <property type="evidence" value="ECO:0007669"/>
    <property type="project" value="TreeGrafter"/>
</dbReference>
<evidence type="ECO:0000313" key="6">
    <source>
        <dbReference type="Proteomes" id="UP000034034"/>
    </source>
</evidence>
<dbReference type="PROSITE" id="PS01066">
    <property type="entry name" value="UPP_SYNTHASE"/>
    <property type="match status" value="1"/>
</dbReference>
<organism evidence="5 6">
    <name type="scientific">Streptomyces xiamenensis</name>
    <dbReference type="NCBI Taxonomy" id="408015"/>
    <lineage>
        <taxon>Bacteria</taxon>
        <taxon>Bacillati</taxon>
        <taxon>Actinomycetota</taxon>
        <taxon>Actinomycetes</taxon>
        <taxon>Kitasatosporales</taxon>
        <taxon>Streptomycetaceae</taxon>
        <taxon>Streptomyces</taxon>
    </lineage>
</organism>
<name>A0A0F7FQ50_9ACTN</name>
<evidence type="ECO:0000313" key="5">
    <source>
        <dbReference type="EMBL" id="AKG41954.1"/>
    </source>
</evidence>
<dbReference type="InterPro" id="IPR001441">
    <property type="entry name" value="UPP_synth-like"/>
</dbReference>
<dbReference type="KEGG" id="sxi:SXIM_05700"/>
<evidence type="ECO:0000256" key="1">
    <source>
        <dbReference type="ARBA" id="ARBA00001946"/>
    </source>
</evidence>
<dbReference type="GO" id="GO:0016094">
    <property type="term" value="P:polyprenol biosynthetic process"/>
    <property type="evidence" value="ECO:0007669"/>
    <property type="project" value="TreeGrafter"/>
</dbReference>
<proteinExistence type="predicted"/>
<comment type="cofactor">
    <cofactor evidence="1">
        <name>Mg(2+)</name>
        <dbReference type="ChEBI" id="CHEBI:18420"/>
    </cofactor>
</comment>
<dbReference type="PANTHER" id="PTHR10291">
    <property type="entry name" value="DEHYDRODOLICHYL DIPHOSPHATE SYNTHASE FAMILY MEMBER"/>
    <property type="match status" value="1"/>
</dbReference>
<dbReference type="Proteomes" id="UP000034034">
    <property type="component" value="Chromosome"/>
</dbReference>
<dbReference type="NCBIfam" id="TIGR00055">
    <property type="entry name" value="uppS"/>
    <property type="match status" value="1"/>
</dbReference>
<keyword evidence="6" id="KW-1185">Reference proteome</keyword>
<dbReference type="PANTHER" id="PTHR10291:SF0">
    <property type="entry name" value="DEHYDRODOLICHYL DIPHOSPHATE SYNTHASE 2"/>
    <property type="match status" value="1"/>
</dbReference>
<dbReference type="CDD" id="cd00475">
    <property type="entry name" value="Cis_IPPS"/>
    <property type="match status" value="1"/>
</dbReference>
<keyword evidence="4" id="KW-0460">Magnesium</keyword>
<dbReference type="GO" id="GO:0000287">
    <property type="term" value="F:magnesium ion binding"/>
    <property type="evidence" value="ECO:0007669"/>
    <property type="project" value="TreeGrafter"/>
</dbReference>
<dbReference type="SUPFAM" id="SSF64005">
    <property type="entry name" value="Undecaprenyl diphosphate synthase"/>
    <property type="match status" value="1"/>
</dbReference>
<dbReference type="Pfam" id="PF01255">
    <property type="entry name" value="Prenyltransf"/>
    <property type="match status" value="1"/>
</dbReference>